<dbReference type="PANTHER" id="PTHR48021:SF1">
    <property type="entry name" value="GH07001P-RELATED"/>
    <property type="match status" value="1"/>
</dbReference>
<dbReference type="Pfam" id="PF00083">
    <property type="entry name" value="Sugar_tr"/>
    <property type="match status" value="1"/>
</dbReference>
<organism evidence="6 7">
    <name type="scientific">Daphnia pulex</name>
    <name type="common">Water flea</name>
    <dbReference type="NCBI Taxonomy" id="6669"/>
    <lineage>
        <taxon>Eukaryota</taxon>
        <taxon>Metazoa</taxon>
        <taxon>Ecdysozoa</taxon>
        <taxon>Arthropoda</taxon>
        <taxon>Crustacea</taxon>
        <taxon>Branchiopoda</taxon>
        <taxon>Diplostraca</taxon>
        <taxon>Cladocera</taxon>
        <taxon>Anomopoda</taxon>
        <taxon>Daphniidae</taxon>
        <taxon>Daphnia</taxon>
    </lineage>
</organism>
<dbReference type="InterPro" id="IPR050549">
    <property type="entry name" value="MFS_Trehalose_Transporter"/>
</dbReference>
<dbReference type="HOGENOM" id="CLU_001265_30_5_1"/>
<dbReference type="eggNOG" id="KOG0254">
    <property type="taxonomic scope" value="Eukaryota"/>
</dbReference>
<accession>E9FZY3</accession>
<dbReference type="InParanoid" id="E9FZY3"/>
<dbReference type="Proteomes" id="UP000000305">
    <property type="component" value="Unassembled WGS sequence"/>
</dbReference>
<dbReference type="InterPro" id="IPR005828">
    <property type="entry name" value="MFS_sugar_transport-like"/>
</dbReference>
<dbReference type="AlphaFoldDB" id="E9FZY3"/>
<evidence type="ECO:0000256" key="1">
    <source>
        <dbReference type="ARBA" id="ARBA00004370"/>
    </source>
</evidence>
<feature type="transmembrane region" description="Helical" evidence="5">
    <location>
        <begin position="127"/>
        <end position="145"/>
    </location>
</feature>
<keyword evidence="7" id="KW-1185">Reference proteome</keyword>
<dbReference type="GO" id="GO:0055085">
    <property type="term" value="P:transmembrane transport"/>
    <property type="evidence" value="ECO:0000318"/>
    <property type="project" value="GO_Central"/>
</dbReference>
<evidence type="ECO:0000313" key="6">
    <source>
        <dbReference type="EMBL" id="EFX87178.1"/>
    </source>
</evidence>
<feature type="transmembrane region" description="Helical" evidence="5">
    <location>
        <begin position="151"/>
        <end position="169"/>
    </location>
</feature>
<keyword evidence="3 5" id="KW-1133">Transmembrane helix</keyword>
<evidence type="ECO:0000313" key="7">
    <source>
        <dbReference type="Proteomes" id="UP000000305"/>
    </source>
</evidence>
<dbReference type="PANTHER" id="PTHR48021">
    <property type="match status" value="1"/>
</dbReference>
<feature type="transmembrane region" description="Helical" evidence="5">
    <location>
        <begin position="42"/>
        <end position="59"/>
    </location>
</feature>
<keyword evidence="4 5" id="KW-0472">Membrane</keyword>
<dbReference type="SUPFAM" id="SSF103473">
    <property type="entry name" value="MFS general substrate transporter"/>
    <property type="match status" value="1"/>
</dbReference>
<dbReference type="OMA" id="KWLRCTE"/>
<proteinExistence type="predicted"/>
<dbReference type="Gene3D" id="1.20.1250.20">
    <property type="entry name" value="MFS general substrate transporter like domains"/>
    <property type="match status" value="1"/>
</dbReference>
<dbReference type="GO" id="GO:0022857">
    <property type="term" value="F:transmembrane transporter activity"/>
    <property type="evidence" value="ECO:0000318"/>
    <property type="project" value="GO_Central"/>
</dbReference>
<dbReference type="GO" id="GO:0016020">
    <property type="term" value="C:membrane"/>
    <property type="evidence" value="ECO:0000318"/>
    <property type="project" value="GO_Central"/>
</dbReference>
<gene>
    <name evidence="6" type="ORF">DAPPUDRAFT_44016</name>
</gene>
<evidence type="ECO:0008006" key="8">
    <source>
        <dbReference type="Google" id="ProtNLM"/>
    </source>
</evidence>
<dbReference type="KEGG" id="dpx:DAPPUDRAFT_44016"/>
<keyword evidence="2 5" id="KW-0812">Transmembrane</keyword>
<evidence type="ECO:0000256" key="2">
    <source>
        <dbReference type="ARBA" id="ARBA00022692"/>
    </source>
</evidence>
<dbReference type="EMBL" id="GL732528">
    <property type="protein sequence ID" value="EFX87178.1"/>
    <property type="molecule type" value="Genomic_DNA"/>
</dbReference>
<protein>
    <recommendedName>
        <fullName evidence="8">Major facilitator superfamily (MFS) profile domain-containing protein</fullName>
    </recommendedName>
</protein>
<comment type="subcellular location">
    <subcellularLocation>
        <location evidence="1">Membrane</location>
    </subcellularLocation>
</comment>
<feature type="transmembrane region" description="Helical" evidence="5">
    <location>
        <begin position="71"/>
        <end position="90"/>
    </location>
</feature>
<sequence length="289" mass="31909">MVTIWGSCGYFCMGSVRGWSSPAIPSLNRTVDFELSPSDLQWISSFPLLGAVLGSLFIIKPMEYYGRKKALIGHYFVFVFGFLITALASFGKHKSMLYAGRFLMGFAAGSTIPVLRLSEIRGQLGSATISAMALGVWTTYLIGIFVDWHVLTWVFCCLPVLFLFGTMVMPESPSWLLSNNREQEARQSLQFLRGKGTNIEAEMKRIKEYQEMININDPASTTSVVKPLGISLGVMLFQQTTGINAIVFYADDIFQAVGMDEKYATIIVGAVQLVFTIASGFLARHSLVG</sequence>
<evidence type="ECO:0000256" key="4">
    <source>
        <dbReference type="ARBA" id="ARBA00023136"/>
    </source>
</evidence>
<dbReference type="STRING" id="6669.E9FZY3"/>
<feature type="transmembrane region" description="Helical" evidence="5">
    <location>
        <begin position="263"/>
        <end position="283"/>
    </location>
</feature>
<reference evidence="6 7" key="1">
    <citation type="journal article" date="2011" name="Science">
        <title>The ecoresponsive genome of Daphnia pulex.</title>
        <authorList>
            <person name="Colbourne J.K."/>
            <person name="Pfrender M.E."/>
            <person name="Gilbert D."/>
            <person name="Thomas W.K."/>
            <person name="Tucker A."/>
            <person name="Oakley T.H."/>
            <person name="Tokishita S."/>
            <person name="Aerts A."/>
            <person name="Arnold G.J."/>
            <person name="Basu M.K."/>
            <person name="Bauer D.J."/>
            <person name="Caceres C.E."/>
            <person name="Carmel L."/>
            <person name="Casola C."/>
            <person name="Choi J.H."/>
            <person name="Detter J.C."/>
            <person name="Dong Q."/>
            <person name="Dusheyko S."/>
            <person name="Eads B.D."/>
            <person name="Frohlich T."/>
            <person name="Geiler-Samerotte K.A."/>
            <person name="Gerlach D."/>
            <person name="Hatcher P."/>
            <person name="Jogdeo S."/>
            <person name="Krijgsveld J."/>
            <person name="Kriventseva E.V."/>
            <person name="Kultz D."/>
            <person name="Laforsch C."/>
            <person name="Lindquist E."/>
            <person name="Lopez J."/>
            <person name="Manak J.R."/>
            <person name="Muller J."/>
            <person name="Pangilinan J."/>
            <person name="Patwardhan R.P."/>
            <person name="Pitluck S."/>
            <person name="Pritham E.J."/>
            <person name="Rechtsteiner A."/>
            <person name="Rho M."/>
            <person name="Rogozin I.B."/>
            <person name="Sakarya O."/>
            <person name="Salamov A."/>
            <person name="Schaack S."/>
            <person name="Shapiro H."/>
            <person name="Shiga Y."/>
            <person name="Skalitzky C."/>
            <person name="Smith Z."/>
            <person name="Souvorov A."/>
            <person name="Sung W."/>
            <person name="Tang Z."/>
            <person name="Tsuchiya D."/>
            <person name="Tu H."/>
            <person name="Vos H."/>
            <person name="Wang M."/>
            <person name="Wolf Y.I."/>
            <person name="Yamagata H."/>
            <person name="Yamada T."/>
            <person name="Ye Y."/>
            <person name="Shaw J.R."/>
            <person name="Andrews J."/>
            <person name="Crease T.J."/>
            <person name="Tang H."/>
            <person name="Lucas S.M."/>
            <person name="Robertson H.M."/>
            <person name="Bork P."/>
            <person name="Koonin E.V."/>
            <person name="Zdobnov E.M."/>
            <person name="Grigoriev I.V."/>
            <person name="Lynch M."/>
            <person name="Boore J.L."/>
        </authorList>
    </citation>
    <scope>NUCLEOTIDE SEQUENCE [LARGE SCALE GENOMIC DNA]</scope>
</reference>
<dbReference type="PhylomeDB" id="E9FZY3"/>
<evidence type="ECO:0000256" key="3">
    <source>
        <dbReference type="ARBA" id="ARBA00022989"/>
    </source>
</evidence>
<dbReference type="InterPro" id="IPR036259">
    <property type="entry name" value="MFS_trans_sf"/>
</dbReference>
<evidence type="ECO:0000256" key="5">
    <source>
        <dbReference type="SAM" id="Phobius"/>
    </source>
</evidence>
<name>E9FZY3_DAPPU</name>
<dbReference type="OrthoDB" id="6612291at2759"/>